<evidence type="ECO:0000313" key="2">
    <source>
        <dbReference type="EMBL" id="OTP65654.1"/>
    </source>
</evidence>
<proteinExistence type="predicted"/>
<comment type="caution">
    <text evidence="2">The sequence shown here is derived from an EMBL/GenBank/DDBJ whole genome shotgun (WGS) entry which is preliminary data.</text>
</comment>
<dbReference type="EMBL" id="NBTZ01000176">
    <property type="protein sequence ID" value="OTP65654.1"/>
    <property type="molecule type" value="Genomic_DNA"/>
</dbReference>
<name>A0A242M3Q7_CABSO</name>
<organism evidence="2 3">
    <name type="scientific">Caballeronia sordidicola</name>
    <name type="common">Burkholderia sordidicola</name>
    <dbReference type="NCBI Taxonomy" id="196367"/>
    <lineage>
        <taxon>Bacteria</taxon>
        <taxon>Pseudomonadati</taxon>
        <taxon>Pseudomonadota</taxon>
        <taxon>Betaproteobacteria</taxon>
        <taxon>Burkholderiales</taxon>
        <taxon>Burkholderiaceae</taxon>
        <taxon>Caballeronia</taxon>
    </lineage>
</organism>
<reference evidence="2 3" key="1">
    <citation type="submission" date="2017-03" db="EMBL/GenBank/DDBJ databases">
        <title>Genome analysis of strain PAMC 26577.</title>
        <authorList>
            <person name="Oh H.-M."/>
            <person name="Yang J.-A."/>
        </authorList>
    </citation>
    <scope>NUCLEOTIDE SEQUENCE [LARGE SCALE GENOMIC DNA]</scope>
    <source>
        <strain evidence="2 3">PAMC 26577</strain>
    </source>
</reference>
<protein>
    <submittedName>
        <fullName evidence="2">Uncharacterized protein</fullName>
    </submittedName>
</protein>
<feature type="region of interest" description="Disordered" evidence="1">
    <location>
        <begin position="21"/>
        <end position="41"/>
    </location>
</feature>
<dbReference type="Proteomes" id="UP000195221">
    <property type="component" value="Unassembled WGS sequence"/>
</dbReference>
<dbReference type="AlphaFoldDB" id="A0A242M3Q7"/>
<accession>A0A242M3Q7</accession>
<sequence>MSSTQQTRRDVKAKLSIVERYDRRDRDLEPESETKVALRRR</sequence>
<gene>
    <name evidence="2" type="ORF">PAMC26577_39085</name>
</gene>
<evidence type="ECO:0000256" key="1">
    <source>
        <dbReference type="SAM" id="MobiDB-lite"/>
    </source>
</evidence>
<evidence type="ECO:0000313" key="3">
    <source>
        <dbReference type="Proteomes" id="UP000195221"/>
    </source>
</evidence>